<evidence type="ECO:0000256" key="5">
    <source>
        <dbReference type="ARBA" id="ARBA00023015"/>
    </source>
</evidence>
<keyword evidence="5" id="KW-0805">Transcription regulation</keyword>
<evidence type="ECO:0000256" key="3">
    <source>
        <dbReference type="ARBA" id="ARBA00023002"/>
    </source>
</evidence>
<evidence type="ECO:0000256" key="1">
    <source>
        <dbReference type="ARBA" id="ARBA00001954"/>
    </source>
</evidence>
<dbReference type="SMART" id="SM00545">
    <property type="entry name" value="JmjN"/>
    <property type="match status" value="1"/>
</dbReference>
<evidence type="ECO:0000256" key="4">
    <source>
        <dbReference type="ARBA" id="ARBA00023004"/>
    </source>
</evidence>
<reference evidence="10" key="1">
    <citation type="submission" date="2020-07" db="EMBL/GenBank/DDBJ databases">
        <authorList>
            <person name="Lin J."/>
        </authorList>
    </citation>
    <scope>NUCLEOTIDE SEQUENCE</scope>
</reference>
<dbReference type="InterPro" id="IPR003349">
    <property type="entry name" value="JmjN"/>
</dbReference>
<dbReference type="GO" id="GO:0141052">
    <property type="term" value="F:histone H3 demethylase activity"/>
    <property type="evidence" value="ECO:0007669"/>
    <property type="project" value="UniProtKB-ARBA"/>
</dbReference>
<gene>
    <name evidence="10" type="ORF">CB5_LOCUS28276</name>
</gene>
<feature type="domain" description="JmjN" evidence="8">
    <location>
        <begin position="155"/>
        <end position="196"/>
    </location>
</feature>
<dbReference type="PANTHER" id="PTHR10694:SF33">
    <property type="entry name" value="LYSINE-SPECIFIC DEMETHYLASE 5"/>
    <property type="match status" value="1"/>
</dbReference>
<keyword evidence="3" id="KW-0560">Oxidoreductase</keyword>
<feature type="domain" description="JmjC" evidence="9">
    <location>
        <begin position="302"/>
        <end position="472"/>
    </location>
</feature>
<dbReference type="GO" id="GO:0000785">
    <property type="term" value="C:chromatin"/>
    <property type="evidence" value="ECO:0007669"/>
    <property type="project" value="TreeGrafter"/>
</dbReference>
<name>A0A6V7QQQ0_ANACO</name>
<dbReference type="Pfam" id="PF02375">
    <property type="entry name" value="JmjN"/>
    <property type="match status" value="1"/>
</dbReference>
<dbReference type="Gene3D" id="2.60.120.650">
    <property type="entry name" value="Cupin"/>
    <property type="match status" value="1"/>
</dbReference>
<dbReference type="Pfam" id="PF02928">
    <property type="entry name" value="zf-C5HC2"/>
    <property type="match status" value="1"/>
</dbReference>
<dbReference type="PROSITE" id="PS51183">
    <property type="entry name" value="JMJN"/>
    <property type="match status" value="1"/>
</dbReference>
<organism evidence="10">
    <name type="scientific">Ananas comosus var. bracteatus</name>
    <name type="common">red pineapple</name>
    <dbReference type="NCBI Taxonomy" id="296719"/>
    <lineage>
        <taxon>Eukaryota</taxon>
        <taxon>Viridiplantae</taxon>
        <taxon>Streptophyta</taxon>
        <taxon>Embryophyta</taxon>
        <taxon>Tracheophyta</taxon>
        <taxon>Spermatophyta</taxon>
        <taxon>Magnoliopsida</taxon>
        <taxon>Liliopsida</taxon>
        <taxon>Poales</taxon>
        <taxon>Bromeliaceae</taxon>
        <taxon>Bromelioideae</taxon>
        <taxon>Ananas</taxon>
    </lineage>
</organism>
<dbReference type="GO" id="GO:0016491">
    <property type="term" value="F:oxidoreductase activity"/>
    <property type="evidence" value="ECO:0007669"/>
    <property type="project" value="UniProtKB-KW"/>
</dbReference>
<evidence type="ECO:0000259" key="8">
    <source>
        <dbReference type="PROSITE" id="PS51183"/>
    </source>
</evidence>
<dbReference type="Pfam" id="PF02373">
    <property type="entry name" value="JmjC"/>
    <property type="match status" value="1"/>
</dbReference>
<proteinExistence type="predicted"/>
<dbReference type="PANTHER" id="PTHR10694">
    <property type="entry name" value="LYSINE-SPECIFIC DEMETHYLASE"/>
    <property type="match status" value="1"/>
</dbReference>
<dbReference type="GO" id="GO:0040029">
    <property type="term" value="P:epigenetic regulation of gene expression"/>
    <property type="evidence" value="ECO:0007669"/>
    <property type="project" value="UniProtKB-ARBA"/>
</dbReference>
<dbReference type="GO" id="GO:0005634">
    <property type="term" value="C:nucleus"/>
    <property type="evidence" value="ECO:0007669"/>
    <property type="project" value="TreeGrafter"/>
</dbReference>
<protein>
    <recommendedName>
        <fullName evidence="11">Lysine-specific demethylase JMJ706-like</fullName>
    </recommendedName>
</protein>
<comment type="cofactor">
    <cofactor evidence="1">
        <name>Fe(2+)</name>
        <dbReference type="ChEBI" id="CHEBI:29033"/>
    </cofactor>
</comment>
<dbReference type="SMART" id="SM00558">
    <property type="entry name" value="JmjC"/>
    <property type="match status" value="1"/>
</dbReference>
<evidence type="ECO:0000313" key="10">
    <source>
        <dbReference type="EMBL" id="CAD1845065.1"/>
    </source>
</evidence>
<evidence type="ECO:0000256" key="2">
    <source>
        <dbReference type="ARBA" id="ARBA00022723"/>
    </source>
</evidence>
<dbReference type="PROSITE" id="PS51184">
    <property type="entry name" value="JMJC"/>
    <property type="match status" value="1"/>
</dbReference>
<dbReference type="SUPFAM" id="SSF51197">
    <property type="entry name" value="Clavaminate synthase-like"/>
    <property type="match status" value="1"/>
</dbReference>
<evidence type="ECO:0000256" key="6">
    <source>
        <dbReference type="ARBA" id="ARBA00023163"/>
    </source>
</evidence>
<evidence type="ECO:0000259" key="9">
    <source>
        <dbReference type="PROSITE" id="PS51184"/>
    </source>
</evidence>
<sequence>MLMDVKGQMDQRKRAYNKEIESAWKHVTSNQRRMDSDGENDKGWLVSVKVLVAYNNGMIFQKVEGRPFLSQEVRNGLETLKRRRLRQLNSGFAAEATNMMARSGEDALRSSASCGARLHGNAQASSRGDGHNFPKQKLKKFDMSNLEWIGKIPDCPVFCPSKDEFEDPLSYIQEIAPVASNYGMCKIISPISASVPAGVVLMKEQAGFKFTTRVQPLRLAEWAMDDMVTFFLSGRKYTFRDFEKMANKVFSRRYSSSGCLPATYLEEEFWHEIAFGNTEFVEYACDIDGSAFSSSPMDQLGKSRCNLKRFSRLPKSTLRLLQREIPGVTDPMLYIGMLFSMFAWHVEDHYLYSINYHHCGAFKTWYGIPGHAALAFEKVVQEHVYEREILPCEGEDAAFDVLLGKTTMFPPNILLEHGVPVYKAVQKPGEFVITFPRAYHAGFSHGFNCGEAVNFAIGDWFPLGAVASDRYALLNRIPLLSHEELLCKEAMILSQKSSKLDSNDPSLLTDNLSSHRSIKVSFVRLMRLQHRARWLLTKMGAHICYTDDVHSAVLCSICRRDCYIVHMKCNCYDDAICLYHERELTSCSCDYSRIVFVRSNILELESLSKKFELEDGILEEVQKQASQGNGSCQQASLFDFTENDGYYPYCEMETVATAGADNISQRMCIKYDLEKRPPLAFLEQDEHDSLHNDDYADSSRQELQHSDRASVCTHESVKINSSGNPIIVDQTCFHDTCVMQDSDSDSEVFIVKRRSIMNAGRRSVDDSKFPENQVLKRLKKVDPEARRVVHMPSSELINYFGDTHSGVLPISVKNKQQLDAKRAKEDETVKLSLNANSDILQFNSTDIRRESLSITEHERKRLRFRGPSVQVDDD</sequence>
<dbReference type="FunFam" id="2.60.120.650:FF:000016">
    <property type="entry name" value="Lysine-specific demethylase isoform A"/>
    <property type="match status" value="1"/>
</dbReference>
<evidence type="ECO:0000256" key="7">
    <source>
        <dbReference type="ARBA" id="ARBA00023242"/>
    </source>
</evidence>
<accession>A0A6V7QQQ0</accession>
<dbReference type="InterPro" id="IPR004198">
    <property type="entry name" value="Znf_C5HC2"/>
</dbReference>
<dbReference type="GO" id="GO:0046872">
    <property type="term" value="F:metal ion binding"/>
    <property type="evidence" value="ECO:0007669"/>
    <property type="project" value="UniProtKB-KW"/>
</dbReference>
<keyword evidence="6" id="KW-0804">Transcription</keyword>
<dbReference type="EMBL" id="LR862137">
    <property type="protein sequence ID" value="CAD1845065.1"/>
    <property type="molecule type" value="Genomic_DNA"/>
</dbReference>
<evidence type="ECO:0008006" key="11">
    <source>
        <dbReference type="Google" id="ProtNLM"/>
    </source>
</evidence>
<dbReference type="AlphaFoldDB" id="A0A6V7QQQ0"/>
<keyword evidence="2" id="KW-0479">Metal-binding</keyword>
<keyword evidence="4" id="KW-0408">Iron</keyword>
<keyword evidence="7" id="KW-0539">Nucleus</keyword>
<dbReference type="InterPro" id="IPR003347">
    <property type="entry name" value="JmjC_dom"/>
</dbReference>